<feature type="region of interest" description="Disordered" evidence="1">
    <location>
        <begin position="1"/>
        <end position="145"/>
    </location>
</feature>
<evidence type="ECO:0000313" key="2">
    <source>
        <dbReference type="EMBL" id="KAG2566213.1"/>
    </source>
</evidence>
<feature type="compositionally biased region" description="Basic and acidic residues" evidence="1">
    <location>
        <begin position="93"/>
        <end position="112"/>
    </location>
</feature>
<gene>
    <name evidence="2" type="ORF">PVAP13_7NG203517</name>
</gene>
<dbReference type="EMBL" id="CM029050">
    <property type="protein sequence ID" value="KAG2566213.1"/>
    <property type="molecule type" value="Genomic_DNA"/>
</dbReference>
<dbReference type="Proteomes" id="UP000823388">
    <property type="component" value="Chromosome 7N"/>
</dbReference>
<feature type="compositionally biased region" description="Basic residues" evidence="1">
    <location>
        <begin position="11"/>
        <end position="29"/>
    </location>
</feature>
<feature type="compositionally biased region" description="Low complexity" evidence="1">
    <location>
        <begin position="30"/>
        <end position="43"/>
    </location>
</feature>
<evidence type="ECO:0000256" key="1">
    <source>
        <dbReference type="SAM" id="MobiDB-lite"/>
    </source>
</evidence>
<organism evidence="2 3">
    <name type="scientific">Panicum virgatum</name>
    <name type="common">Blackwell switchgrass</name>
    <dbReference type="NCBI Taxonomy" id="38727"/>
    <lineage>
        <taxon>Eukaryota</taxon>
        <taxon>Viridiplantae</taxon>
        <taxon>Streptophyta</taxon>
        <taxon>Embryophyta</taxon>
        <taxon>Tracheophyta</taxon>
        <taxon>Spermatophyta</taxon>
        <taxon>Magnoliopsida</taxon>
        <taxon>Liliopsida</taxon>
        <taxon>Poales</taxon>
        <taxon>Poaceae</taxon>
        <taxon>PACMAD clade</taxon>
        <taxon>Panicoideae</taxon>
        <taxon>Panicodae</taxon>
        <taxon>Paniceae</taxon>
        <taxon>Panicinae</taxon>
        <taxon>Panicum</taxon>
        <taxon>Panicum sect. Hiantes</taxon>
    </lineage>
</organism>
<accession>A0A8T0PW67</accession>
<feature type="compositionally biased region" description="Low complexity" evidence="1">
    <location>
        <begin position="123"/>
        <end position="139"/>
    </location>
</feature>
<dbReference type="AlphaFoldDB" id="A0A8T0PW67"/>
<reference evidence="2" key="1">
    <citation type="submission" date="2020-05" db="EMBL/GenBank/DDBJ databases">
        <title>WGS assembly of Panicum virgatum.</title>
        <authorList>
            <person name="Lovell J.T."/>
            <person name="Jenkins J."/>
            <person name="Shu S."/>
            <person name="Juenger T.E."/>
            <person name="Schmutz J."/>
        </authorList>
    </citation>
    <scope>NUCLEOTIDE SEQUENCE</scope>
    <source>
        <strain evidence="2">AP13</strain>
    </source>
</reference>
<comment type="caution">
    <text evidence="2">The sequence shown here is derived from an EMBL/GenBank/DDBJ whole genome shotgun (WGS) entry which is preliminary data.</text>
</comment>
<evidence type="ECO:0000313" key="3">
    <source>
        <dbReference type="Proteomes" id="UP000823388"/>
    </source>
</evidence>
<keyword evidence="3" id="KW-1185">Reference proteome</keyword>
<sequence>MGEARHSCVVPRRRTPTTRSREARRRQQRRSGVGRWVVRRAAWQSGAAACGVSRPRTRPCSSLSRRRATIRSPVPGLHLRRAQPGLRGPVLRRGAEDETRGRERRAGGRRWDPAAGIRRRQEGSSARAGAASHGSRLASPSAQRS</sequence>
<name>A0A8T0PW67_PANVG</name>
<protein>
    <submittedName>
        <fullName evidence="2">Uncharacterized protein</fullName>
    </submittedName>
</protein>
<proteinExistence type="predicted"/>